<comment type="caution">
    <text evidence="2">The sequence shown here is derived from an EMBL/GenBank/DDBJ whole genome shotgun (WGS) entry which is preliminary data.</text>
</comment>
<protein>
    <submittedName>
        <fullName evidence="2">Uncharacterized protein</fullName>
    </submittedName>
</protein>
<dbReference type="AlphaFoldDB" id="A0AAV5RFB8"/>
<name>A0AAV5RFB8_STABA</name>
<dbReference type="Proteomes" id="UP001362899">
    <property type="component" value="Unassembled WGS sequence"/>
</dbReference>
<gene>
    <name evidence="2" type="ORF">DASB73_004110</name>
</gene>
<reference evidence="2 3" key="1">
    <citation type="journal article" date="2023" name="Elife">
        <title>Identification of key yeast species and microbe-microbe interactions impacting larval growth of Drosophila in the wild.</title>
        <authorList>
            <person name="Mure A."/>
            <person name="Sugiura Y."/>
            <person name="Maeda R."/>
            <person name="Honda K."/>
            <person name="Sakurai N."/>
            <person name="Takahashi Y."/>
            <person name="Watada M."/>
            <person name="Katoh T."/>
            <person name="Gotoh A."/>
            <person name="Gotoh Y."/>
            <person name="Taniguchi I."/>
            <person name="Nakamura K."/>
            <person name="Hayashi T."/>
            <person name="Katayama T."/>
            <person name="Uemura T."/>
            <person name="Hattori Y."/>
        </authorList>
    </citation>
    <scope>NUCLEOTIDE SEQUENCE [LARGE SCALE GENOMIC DNA]</scope>
    <source>
        <strain evidence="2 3">SB-73</strain>
    </source>
</reference>
<keyword evidence="1" id="KW-0175">Coiled coil</keyword>
<feature type="coiled-coil region" evidence="1">
    <location>
        <begin position="13"/>
        <end position="67"/>
    </location>
</feature>
<organism evidence="2 3">
    <name type="scientific">Starmerella bacillaris</name>
    <name type="common">Yeast</name>
    <name type="synonym">Candida zemplinina</name>
    <dbReference type="NCBI Taxonomy" id="1247836"/>
    <lineage>
        <taxon>Eukaryota</taxon>
        <taxon>Fungi</taxon>
        <taxon>Dikarya</taxon>
        <taxon>Ascomycota</taxon>
        <taxon>Saccharomycotina</taxon>
        <taxon>Dipodascomycetes</taxon>
        <taxon>Dipodascales</taxon>
        <taxon>Trichomonascaceae</taxon>
        <taxon>Starmerella</taxon>
    </lineage>
</organism>
<dbReference type="EMBL" id="BTGC01000001">
    <property type="protein sequence ID" value="GMM49453.1"/>
    <property type="molecule type" value="Genomic_DNA"/>
</dbReference>
<sequence>MSLPNFQPSTADIQALQNVFDKLGRRRRNLQTTANTLTLINRESAQLHDKTEKLNEFAETLANLIRNNGK</sequence>
<evidence type="ECO:0000313" key="2">
    <source>
        <dbReference type="EMBL" id="GMM49453.1"/>
    </source>
</evidence>
<proteinExistence type="predicted"/>
<evidence type="ECO:0000313" key="3">
    <source>
        <dbReference type="Proteomes" id="UP001362899"/>
    </source>
</evidence>
<evidence type="ECO:0000256" key="1">
    <source>
        <dbReference type="SAM" id="Coils"/>
    </source>
</evidence>
<keyword evidence="3" id="KW-1185">Reference proteome</keyword>
<accession>A0AAV5RFB8</accession>